<dbReference type="Pfam" id="PF04023">
    <property type="entry name" value="FeoA"/>
    <property type="match status" value="1"/>
</dbReference>
<organism evidence="3 4">
    <name type="scientific">Luteibacter rhizovicinus</name>
    <dbReference type="NCBI Taxonomy" id="242606"/>
    <lineage>
        <taxon>Bacteria</taxon>
        <taxon>Pseudomonadati</taxon>
        <taxon>Pseudomonadota</taxon>
        <taxon>Gammaproteobacteria</taxon>
        <taxon>Lysobacterales</taxon>
        <taxon>Rhodanobacteraceae</taxon>
        <taxon>Luteibacter</taxon>
    </lineage>
</organism>
<dbReference type="PANTHER" id="PTHR42954">
    <property type="entry name" value="FE(2+) TRANSPORT PROTEIN A"/>
    <property type="match status" value="1"/>
</dbReference>
<dbReference type="InterPro" id="IPR007167">
    <property type="entry name" value="Fe-transptr_FeoA-like"/>
</dbReference>
<evidence type="ECO:0000313" key="3">
    <source>
        <dbReference type="EMBL" id="TCV93250.1"/>
    </source>
</evidence>
<dbReference type="PANTHER" id="PTHR42954:SF2">
    <property type="entry name" value="FE(2+) TRANSPORT PROTEIN A"/>
    <property type="match status" value="1"/>
</dbReference>
<dbReference type="EMBL" id="SMCS01000005">
    <property type="protein sequence ID" value="TCV93250.1"/>
    <property type="molecule type" value="Genomic_DNA"/>
</dbReference>
<accession>A0A4R3YLV4</accession>
<evidence type="ECO:0000256" key="1">
    <source>
        <dbReference type="ARBA" id="ARBA00023004"/>
    </source>
</evidence>
<dbReference type="InterPro" id="IPR038157">
    <property type="entry name" value="FeoA_core_dom"/>
</dbReference>
<keyword evidence="4" id="KW-1185">Reference proteome</keyword>
<protein>
    <submittedName>
        <fullName evidence="3">Ferrous iron transport protein A</fullName>
    </submittedName>
</protein>
<dbReference type="OrthoDB" id="559009at2"/>
<dbReference type="InterPro" id="IPR052713">
    <property type="entry name" value="FeoA"/>
</dbReference>
<reference evidence="3 4" key="1">
    <citation type="submission" date="2019-03" db="EMBL/GenBank/DDBJ databases">
        <title>Above-ground endophytic microbial communities from plants in different locations in the United States.</title>
        <authorList>
            <person name="Frank C."/>
        </authorList>
    </citation>
    <scope>NUCLEOTIDE SEQUENCE [LARGE SCALE GENOMIC DNA]</scope>
    <source>
        <strain evidence="3 4">LP_13_YM</strain>
    </source>
</reference>
<keyword evidence="1" id="KW-0408">Iron</keyword>
<comment type="caution">
    <text evidence="3">The sequence shown here is derived from an EMBL/GenBank/DDBJ whole genome shotgun (WGS) entry which is preliminary data.</text>
</comment>
<proteinExistence type="predicted"/>
<dbReference type="Gene3D" id="2.30.30.90">
    <property type="match status" value="1"/>
</dbReference>
<gene>
    <name evidence="3" type="ORF">EC912_105110</name>
</gene>
<dbReference type="RefSeq" id="WP_132144894.1">
    <property type="nucleotide sequence ID" value="NZ_SMCS01000005.1"/>
</dbReference>
<dbReference type="AlphaFoldDB" id="A0A4R3YLV4"/>
<name>A0A4R3YLV4_9GAMM</name>
<sequence>MRLSDVPKGAPAVVRQVEEAHPADLIAQRLRDLGFVAGEPVRIVARGPLGGDPLLVQIGSTRFALRRSEAARITVALDGQA</sequence>
<dbReference type="InterPro" id="IPR008988">
    <property type="entry name" value="Transcriptional_repressor_C"/>
</dbReference>
<evidence type="ECO:0000313" key="4">
    <source>
        <dbReference type="Proteomes" id="UP000295645"/>
    </source>
</evidence>
<evidence type="ECO:0000259" key="2">
    <source>
        <dbReference type="SMART" id="SM00899"/>
    </source>
</evidence>
<feature type="domain" description="Ferrous iron transporter FeoA-like" evidence="2">
    <location>
        <begin position="1"/>
        <end position="77"/>
    </location>
</feature>
<dbReference type="Proteomes" id="UP000295645">
    <property type="component" value="Unassembled WGS sequence"/>
</dbReference>
<dbReference type="SMART" id="SM00899">
    <property type="entry name" value="FeoA"/>
    <property type="match status" value="1"/>
</dbReference>
<dbReference type="SUPFAM" id="SSF50037">
    <property type="entry name" value="C-terminal domain of transcriptional repressors"/>
    <property type="match status" value="1"/>
</dbReference>
<dbReference type="GO" id="GO:0046914">
    <property type="term" value="F:transition metal ion binding"/>
    <property type="evidence" value="ECO:0007669"/>
    <property type="project" value="InterPro"/>
</dbReference>